<dbReference type="RefSeq" id="XP_073555560.1">
    <property type="nucleotide sequence ID" value="XM_073705834.1"/>
</dbReference>
<keyword evidence="2" id="KW-1185">Reference proteome</keyword>
<dbReference type="EMBL" id="PPTA01000014">
    <property type="protein sequence ID" value="TFA99358.1"/>
    <property type="molecule type" value="Genomic_DNA"/>
</dbReference>
<dbReference type="GeneID" id="300580284"/>
<comment type="caution">
    <text evidence="1">The sequence shown here is derived from an EMBL/GenBank/DDBJ whole genome shotgun (WGS) entry which is preliminary data.</text>
</comment>
<accession>A0ABY2GUH3</accession>
<evidence type="ECO:0000313" key="1">
    <source>
        <dbReference type="EMBL" id="TFA99358.1"/>
    </source>
</evidence>
<feature type="non-terminal residue" evidence="1">
    <location>
        <position position="1"/>
    </location>
</feature>
<name>A0ABY2GUH3_9HYPO</name>
<evidence type="ECO:0000313" key="2">
    <source>
        <dbReference type="Proteomes" id="UP001642720"/>
    </source>
</evidence>
<gene>
    <name evidence="1" type="ORF">CCMA1212_008717</name>
</gene>
<proteinExistence type="predicted"/>
<protein>
    <submittedName>
        <fullName evidence="1">Uncharacterized protein</fullName>
    </submittedName>
</protein>
<reference evidence="1 2" key="1">
    <citation type="submission" date="2018-01" db="EMBL/GenBank/DDBJ databases">
        <title>Genome characterization of the sugarcane-associated fungus Trichoderma ghanense CCMA-1212 and their application in lignocelulose bioconversion.</title>
        <authorList>
            <person name="Steindorff A.S."/>
            <person name="Mendes T.D."/>
            <person name="Vilela E.S.D."/>
            <person name="Rodrigues D.S."/>
            <person name="Formighieri E.F."/>
            <person name="Melo I.S."/>
            <person name="Favaro L.C.L."/>
        </authorList>
    </citation>
    <scope>NUCLEOTIDE SEQUENCE [LARGE SCALE GENOMIC DNA]</scope>
    <source>
        <strain evidence="1 2">CCMA-1212</strain>
    </source>
</reference>
<sequence>CALREGAARYHRTDRSSASCFGPDLRPLARLARPLLFAFPFSHSLPHSAILVSILARASWVPLANLADTNRPHGSSVSSTDLPCLVIGTPQKAPVRALLALGYQSKLRREQQLNGTCDFGCPHLRRSGLLLLVMICT</sequence>
<organism evidence="1 2">
    <name type="scientific">Trichoderma ghanense</name>
    <dbReference type="NCBI Taxonomy" id="65468"/>
    <lineage>
        <taxon>Eukaryota</taxon>
        <taxon>Fungi</taxon>
        <taxon>Dikarya</taxon>
        <taxon>Ascomycota</taxon>
        <taxon>Pezizomycotina</taxon>
        <taxon>Sordariomycetes</taxon>
        <taxon>Hypocreomycetidae</taxon>
        <taxon>Hypocreales</taxon>
        <taxon>Hypocreaceae</taxon>
        <taxon>Trichoderma</taxon>
    </lineage>
</organism>
<dbReference type="Proteomes" id="UP001642720">
    <property type="component" value="Unassembled WGS sequence"/>
</dbReference>